<gene>
    <name evidence="2" type="ORF">BRAPAZ1V2_A01P02570.2</name>
</gene>
<accession>A0A8D9LTG6</accession>
<name>A0A8D9LTG6_BRACM</name>
<dbReference type="Proteomes" id="UP000694005">
    <property type="component" value="Chromosome A01"/>
</dbReference>
<dbReference type="AlphaFoldDB" id="A0A8D9LTG6"/>
<protein>
    <submittedName>
        <fullName evidence="2">Uncharacterized protein</fullName>
    </submittedName>
</protein>
<evidence type="ECO:0000313" key="2">
    <source>
        <dbReference type="EMBL" id="CAG7886181.1"/>
    </source>
</evidence>
<reference evidence="2 3" key="1">
    <citation type="submission" date="2021-07" db="EMBL/GenBank/DDBJ databases">
        <authorList>
            <consortium name="Genoscope - CEA"/>
            <person name="William W."/>
        </authorList>
    </citation>
    <scope>NUCLEOTIDE SEQUENCE [LARGE SCALE GENOMIC DNA]</scope>
</reference>
<evidence type="ECO:0000313" key="3">
    <source>
        <dbReference type="Proteomes" id="UP000694005"/>
    </source>
</evidence>
<organism evidence="2 3">
    <name type="scientific">Brassica campestris</name>
    <name type="common">Field mustard</name>
    <dbReference type="NCBI Taxonomy" id="3711"/>
    <lineage>
        <taxon>Eukaryota</taxon>
        <taxon>Viridiplantae</taxon>
        <taxon>Streptophyta</taxon>
        <taxon>Embryophyta</taxon>
        <taxon>Tracheophyta</taxon>
        <taxon>Spermatophyta</taxon>
        <taxon>Magnoliopsida</taxon>
        <taxon>eudicotyledons</taxon>
        <taxon>Gunneridae</taxon>
        <taxon>Pentapetalae</taxon>
        <taxon>rosids</taxon>
        <taxon>malvids</taxon>
        <taxon>Brassicales</taxon>
        <taxon>Brassicaceae</taxon>
        <taxon>Brassiceae</taxon>
        <taxon>Brassica</taxon>
    </lineage>
</organism>
<proteinExistence type="predicted"/>
<feature type="region of interest" description="Disordered" evidence="1">
    <location>
        <begin position="52"/>
        <end position="71"/>
    </location>
</feature>
<dbReference type="Gramene" id="A01p02570.2_BraZ1">
    <property type="protein sequence ID" value="A01p02570.2_BraZ1.CDS"/>
    <property type="gene ID" value="A01g02570.2_BraZ1"/>
</dbReference>
<evidence type="ECO:0000256" key="1">
    <source>
        <dbReference type="SAM" id="MobiDB-lite"/>
    </source>
</evidence>
<dbReference type="EMBL" id="LS974617">
    <property type="protein sequence ID" value="CAG7886181.1"/>
    <property type="molecule type" value="Genomic_DNA"/>
</dbReference>
<feature type="non-terminal residue" evidence="2">
    <location>
        <position position="117"/>
    </location>
</feature>
<sequence>SDKDIEPCPIQSHSPLATYPATINIIETEETLSEPGGGPELPVTAVAATCEPGTENDDVPGGLGIGGRGKDIPMGGGAPSLAAMICGLSWDDQVKVSTFNDALAGIQTGDAFGATEH</sequence>